<proteinExistence type="predicted"/>
<comment type="caution">
    <text evidence="1">The sequence shown here is derived from an EMBL/GenBank/DDBJ whole genome shotgun (WGS) entry which is preliminary data.</text>
</comment>
<dbReference type="OrthoDB" id="7360732at2"/>
<organism evidence="1 2">
    <name type="scientific">Aureimonas fodinaquatilis</name>
    <dbReference type="NCBI Taxonomy" id="2565783"/>
    <lineage>
        <taxon>Bacteria</taxon>
        <taxon>Pseudomonadati</taxon>
        <taxon>Pseudomonadota</taxon>
        <taxon>Alphaproteobacteria</taxon>
        <taxon>Hyphomicrobiales</taxon>
        <taxon>Aurantimonadaceae</taxon>
        <taxon>Aureimonas</taxon>
    </lineage>
</organism>
<reference evidence="1 2" key="1">
    <citation type="submission" date="2019-08" db="EMBL/GenBank/DDBJ databases">
        <title>Aureimonas fodiniaquatilis sp. nov., isolated from a coal mine wastewater.</title>
        <authorList>
            <person name="Kim W."/>
        </authorList>
    </citation>
    <scope>NUCLEOTIDE SEQUENCE [LARGE SCALE GENOMIC DNA]</scope>
    <source>
        <strain evidence="1 2">CAU 1482</strain>
    </source>
</reference>
<name>A0A5B0DXX2_9HYPH</name>
<sequence length="100" mass="10927">MNKSPIDPASRLQLRGDDTCTFVATVSAMVGGRKRHCAVFCVVHKEKQAAFTHVYLVPVTAAARPEVFLATYFEGERVGQAISWAWAQYQIKTAAIAQAA</sequence>
<dbReference type="AlphaFoldDB" id="A0A5B0DXX2"/>
<evidence type="ECO:0000313" key="1">
    <source>
        <dbReference type="EMBL" id="KAA0971624.1"/>
    </source>
</evidence>
<dbReference type="EMBL" id="VTWH01000001">
    <property type="protein sequence ID" value="KAA0971624.1"/>
    <property type="molecule type" value="Genomic_DNA"/>
</dbReference>
<protein>
    <submittedName>
        <fullName evidence="1">Uncharacterized protein</fullName>
    </submittedName>
</protein>
<accession>A0A5B0DXX2</accession>
<gene>
    <name evidence="1" type="ORF">FPY71_00340</name>
</gene>
<dbReference type="Proteomes" id="UP000324738">
    <property type="component" value="Unassembled WGS sequence"/>
</dbReference>
<keyword evidence="2" id="KW-1185">Reference proteome</keyword>
<evidence type="ECO:0000313" key="2">
    <source>
        <dbReference type="Proteomes" id="UP000324738"/>
    </source>
</evidence>
<dbReference type="RefSeq" id="WP_149296520.1">
    <property type="nucleotide sequence ID" value="NZ_VTWH01000001.1"/>
</dbReference>